<dbReference type="EMBL" id="CAJVPM010000684">
    <property type="protein sequence ID" value="CAG8449515.1"/>
    <property type="molecule type" value="Genomic_DNA"/>
</dbReference>
<gene>
    <name evidence="1" type="ORF">SCALOS_LOCUS1118</name>
</gene>
<evidence type="ECO:0000313" key="1">
    <source>
        <dbReference type="EMBL" id="CAG8449515.1"/>
    </source>
</evidence>
<name>A0ACA9K376_9GLOM</name>
<feature type="non-terminal residue" evidence="1">
    <location>
        <position position="1"/>
    </location>
</feature>
<dbReference type="Proteomes" id="UP000789860">
    <property type="component" value="Unassembled WGS sequence"/>
</dbReference>
<accession>A0ACA9K376</accession>
<organism evidence="1 2">
    <name type="scientific">Scutellospora calospora</name>
    <dbReference type="NCBI Taxonomy" id="85575"/>
    <lineage>
        <taxon>Eukaryota</taxon>
        <taxon>Fungi</taxon>
        <taxon>Fungi incertae sedis</taxon>
        <taxon>Mucoromycota</taxon>
        <taxon>Glomeromycotina</taxon>
        <taxon>Glomeromycetes</taxon>
        <taxon>Diversisporales</taxon>
        <taxon>Gigasporaceae</taxon>
        <taxon>Scutellospora</taxon>
    </lineage>
</organism>
<proteinExistence type="predicted"/>
<comment type="caution">
    <text evidence="1">The sequence shown here is derived from an EMBL/GenBank/DDBJ whole genome shotgun (WGS) entry which is preliminary data.</text>
</comment>
<keyword evidence="2" id="KW-1185">Reference proteome</keyword>
<evidence type="ECO:0000313" key="2">
    <source>
        <dbReference type="Proteomes" id="UP000789860"/>
    </source>
</evidence>
<reference evidence="1" key="1">
    <citation type="submission" date="2021-06" db="EMBL/GenBank/DDBJ databases">
        <authorList>
            <person name="Kallberg Y."/>
            <person name="Tangrot J."/>
            <person name="Rosling A."/>
        </authorList>
    </citation>
    <scope>NUCLEOTIDE SEQUENCE</scope>
    <source>
        <strain evidence="1">AU212A</strain>
    </source>
</reference>
<sequence>QHESELKTRDEKETNLYLQIDLLKNRVKHLESLLGVRTRNYRAEPYQTSHATTDTQRTIDDSINSDR</sequence>
<protein>
    <submittedName>
        <fullName evidence="1">76_t:CDS:1</fullName>
    </submittedName>
</protein>